<evidence type="ECO:0000313" key="2">
    <source>
        <dbReference type="Proteomes" id="UP000236520"/>
    </source>
</evidence>
<proteinExistence type="predicted"/>
<keyword evidence="2" id="KW-1185">Reference proteome</keyword>
<organism evidence="1 2">
    <name type="scientific">Streptomyces malaysiensis</name>
    <dbReference type="NCBI Taxonomy" id="92644"/>
    <lineage>
        <taxon>Bacteria</taxon>
        <taxon>Bacillati</taxon>
        <taxon>Actinomycetota</taxon>
        <taxon>Actinomycetes</taxon>
        <taxon>Kitasatosporales</taxon>
        <taxon>Streptomycetaceae</taxon>
        <taxon>Streptomyces</taxon>
        <taxon>Streptomyces violaceusniger group</taxon>
    </lineage>
</organism>
<dbReference type="GeneID" id="303182560"/>
<dbReference type="RefSeq" id="WP_174884236.1">
    <property type="nucleotide sequence ID" value="NZ_JBEZNG010000037.1"/>
</dbReference>
<accession>A0A2J7YPF6</accession>
<sequence length="49" mass="5523">MPYSRAESSSRTHTRRGDKYVTVIIDLTGIREGTGSARLLDMVEGARRR</sequence>
<dbReference type="AlphaFoldDB" id="A0A2J7YPF6"/>
<gene>
    <name evidence="1" type="ORF">SMF913_25274</name>
</gene>
<name>A0A2J7YPF6_STRMQ</name>
<reference evidence="1 2" key="1">
    <citation type="submission" date="2015-09" db="EMBL/GenBank/DDBJ databases">
        <title>Genome sequence, genome mining and natural product profiling of a biocontrol bacterium Streptomyces malaysiensis F913.</title>
        <authorList>
            <person name="Xu Y."/>
            <person name="Wei J."/>
            <person name="Xie J."/>
            <person name="Li T."/>
            <person name="Zhou Z."/>
        </authorList>
    </citation>
    <scope>NUCLEOTIDE SEQUENCE [LARGE SCALE GENOMIC DNA]</scope>
    <source>
        <strain evidence="1 2">F913</strain>
    </source>
</reference>
<protein>
    <submittedName>
        <fullName evidence="1">Uncharacterized protein</fullName>
    </submittedName>
</protein>
<evidence type="ECO:0000313" key="1">
    <source>
        <dbReference type="EMBL" id="PNG89809.1"/>
    </source>
</evidence>
<dbReference type="EMBL" id="LJIW01000002">
    <property type="protein sequence ID" value="PNG89809.1"/>
    <property type="molecule type" value="Genomic_DNA"/>
</dbReference>
<comment type="caution">
    <text evidence="1">The sequence shown here is derived from an EMBL/GenBank/DDBJ whole genome shotgun (WGS) entry which is preliminary data.</text>
</comment>
<dbReference type="Proteomes" id="UP000236520">
    <property type="component" value="Unassembled WGS sequence"/>
</dbReference>